<evidence type="ECO:0000256" key="5">
    <source>
        <dbReference type="SAM" id="MobiDB-lite"/>
    </source>
</evidence>
<dbReference type="SUPFAM" id="SSF53474">
    <property type="entry name" value="alpha/beta-Hydrolases"/>
    <property type="match status" value="1"/>
</dbReference>
<evidence type="ECO:0000256" key="2">
    <source>
        <dbReference type="ARBA" id="ARBA00022490"/>
    </source>
</evidence>
<feature type="domain" description="Enterochelin esterase N-terminal" evidence="6">
    <location>
        <begin position="59"/>
        <end position="161"/>
    </location>
</feature>
<evidence type="ECO:0000313" key="8">
    <source>
        <dbReference type="Proteomes" id="UP000678513"/>
    </source>
</evidence>
<evidence type="ECO:0000256" key="3">
    <source>
        <dbReference type="ARBA" id="ARBA00022801"/>
    </source>
</evidence>
<dbReference type="Pfam" id="PF00756">
    <property type="entry name" value="Esterase"/>
    <property type="match status" value="1"/>
</dbReference>
<dbReference type="InterPro" id="IPR013783">
    <property type="entry name" value="Ig-like_fold"/>
</dbReference>
<dbReference type="InterPro" id="IPR050583">
    <property type="entry name" value="Mycobacterial_A85_antigen"/>
</dbReference>
<reference evidence="7 8" key="1">
    <citation type="submission" date="2021-03" db="EMBL/GenBank/DDBJ databases">
        <title>Human Oral Microbial Genomes.</title>
        <authorList>
            <person name="Johnston C.D."/>
            <person name="Chen T."/>
            <person name="Dewhirst F.E."/>
        </authorList>
    </citation>
    <scope>NUCLEOTIDE SEQUENCE [LARGE SCALE GENOMIC DNA]</scope>
    <source>
        <strain evidence="7 8">DSMZ 100122</strain>
    </source>
</reference>
<accession>A0ABX7Y8K5</accession>
<dbReference type="PANTHER" id="PTHR48098:SF3">
    <property type="entry name" value="IRON(III) ENTEROBACTIN ESTERASE"/>
    <property type="match status" value="1"/>
</dbReference>
<dbReference type="InterPro" id="IPR029058">
    <property type="entry name" value="AB_hydrolase_fold"/>
</dbReference>
<dbReference type="PANTHER" id="PTHR48098">
    <property type="entry name" value="ENTEROCHELIN ESTERASE-RELATED"/>
    <property type="match status" value="1"/>
</dbReference>
<proteinExistence type="inferred from homology"/>
<dbReference type="Gene3D" id="2.60.40.10">
    <property type="entry name" value="Immunoglobulins"/>
    <property type="match status" value="1"/>
</dbReference>
<dbReference type="EMBL" id="CP072384">
    <property type="protein sequence ID" value="QUC09183.1"/>
    <property type="molecule type" value="Genomic_DNA"/>
</dbReference>
<protein>
    <submittedName>
        <fullName evidence="7">DUF3327 domain-containing protein</fullName>
    </submittedName>
</protein>
<evidence type="ECO:0000313" key="7">
    <source>
        <dbReference type="EMBL" id="QUC09183.1"/>
    </source>
</evidence>
<sequence length="419" mass="44363">MSGQLLPTPLAATGAPHAATPGWLAWAIEETPGRALRERLGDSPVTGGRRVIDGVAMVEVTFVAHEPAGREVMVHVNSLTDAIRTALDPAVMIPVGSSGVQTLSWWLPADGCYSYRYWRADQVPRDAGATREDWFQVHREGQRDPLNPAVLPSFDLREQSVWYGPDFRSMPWAPAGEAEERWRLGDGIFAVLPGDERTLVLFDGRRWRAAGVASALRAAGYGHTVVAVDTGEGEQRAAFLTTADGCAPLVERARELGGGSGEVIVAGQSFGGLACVELATHCPGLVSAVIAQSPSLWFAGDLIPDPEAEGTLLRSLASGSKTLRVPLVVQAGTEERGLIHGARRLASIAAQAGLLVAAGEFRGGHDLAWWRHGLLSGLSVLGSATPDPGGLAPVLRGEPPGDLHQGCADQPGYDPEQER</sequence>
<keyword evidence="3" id="KW-0378">Hydrolase</keyword>
<dbReference type="Proteomes" id="UP000678513">
    <property type="component" value="Chromosome"/>
</dbReference>
<dbReference type="Pfam" id="PF11806">
    <property type="entry name" value="Enterochelin_N"/>
    <property type="match status" value="1"/>
</dbReference>
<keyword evidence="2" id="KW-0963">Cytoplasm</keyword>
<evidence type="ECO:0000259" key="6">
    <source>
        <dbReference type="Pfam" id="PF11806"/>
    </source>
</evidence>
<gene>
    <name evidence="7" type="ORF">J5A65_05535</name>
</gene>
<dbReference type="SUPFAM" id="SSF81296">
    <property type="entry name" value="E set domains"/>
    <property type="match status" value="1"/>
</dbReference>
<comment type="similarity">
    <text evidence="4">Belongs to the Fes family.</text>
</comment>
<dbReference type="InterPro" id="IPR000801">
    <property type="entry name" value="Esterase-like"/>
</dbReference>
<comment type="subcellular location">
    <subcellularLocation>
        <location evidence="1">Cytoplasm</location>
    </subcellularLocation>
</comment>
<evidence type="ECO:0000256" key="4">
    <source>
        <dbReference type="ARBA" id="ARBA00024201"/>
    </source>
</evidence>
<dbReference type="InterPro" id="IPR014756">
    <property type="entry name" value="Ig_E-set"/>
</dbReference>
<name>A0ABX7Y8K5_9ACTN</name>
<dbReference type="Gene3D" id="3.40.50.1820">
    <property type="entry name" value="alpha/beta hydrolase"/>
    <property type="match status" value="1"/>
</dbReference>
<dbReference type="InterPro" id="IPR021764">
    <property type="entry name" value="Enterochelin_esterase_N"/>
</dbReference>
<keyword evidence="8" id="KW-1185">Reference proteome</keyword>
<organism evidence="7 8">
    <name type="scientific">Arachnia rubra</name>
    <dbReference type="NCBI Taxonomy" id="1547448"/>
    <lineage>
        <taxon>Bacteria</taxon>
        <taxon>Bacillati</taxon>
        <taxon>Actinomycetota</taxon>
        <taxon>Actinomycetes</taxon>
        <taxon>Propionibacteriales</taxon>
        <taxon>Propionibacteriaceae</taxon>
        <taxon>Arachnia</taxon>
    </lineage>
</organism>
<evidence type="ECO:0000256" key="1">
    <source>
        <dbReference type="ARBA" id="ARBA00004496"/>
    </source>
</evidence>
<feature type="region of interest" description="Disordered" evidence="5">
    <location>
        <begin position="389"/>
        <end position="419"/>
    </location>
</feature>